<comment type="caution">
    <text evidence="1">The sequence shown here is derived from an EMBL/GenBank/DDBJ whole genome shotgun (WGS) entry which is preliminary data.</text>
</comment>
<name>A0ABW7HFS6_9BURK</name>
<evidence type="ECO:0000313" key="2">
    <source>
        <dbReference type="Proteomes" id="UP001606134"/>
    </source>
</evidence>
<protein>
    <recommendedName>
        <fullName evidence="3">YD repeat-containing protein</fullName>
    </recommendedName>
</protein>
<accession>A0ABW7HFS6</accession>
<gene>
    <name evidence="1" type="ORF">ACG04R_18960</name>
</gene>
<dbReference type="RefSeq" id="WP_394414338.1">
    <property type="nucleotide sequence ID" value="NZ_JBIGIC010000010.1"/>
</dbReference>
<dbReference type="Proteomes" id="UP001606134">
    <property type="component" value="Unassembled WGS sequence"/>
</dbReference>
<organism evidence="1 2">
    <name type="scientific">Pelomonas candidula</name>
    <dbReference type="NCBI Taxonomy" id="3299025"/>
    <lineage>
        <taxon>Bacteria</taxon>
        <taxon>Pseudomonadati</taxon>
        <taxon>Pseudomonadota</taxon>
        <taxon>Betaproteobacteria</taxon>
        <taxon>Burkholderiales</taxon>
        <taxon>Sphaerotilaceae</taxon>
        <taxon>Roseateles</taxon>
    </lineage>
</organism>
<reference evidence="1 2" key="1">
    <citation type="submission" date="2024-08" db="EMBL/GenBank/DDBJ databases">
        <authorList>
            <person name="Lu H."/>
        </authorList>
    </citation>
    <scope>NUCLEOTIDE SEQUENCE [LARGE SCALE GENOMIC DNA]</scope>
    <source>
        <strain evidence="1 2">BYS78W</strain>
    </source>
</reference>
<sequence length="667" mass="73091">MFKLLSGMKLAEKKRRAIDSNMVLAASLLLVWQVAEADRLDPPPIRLMNRHGVNMASGRPSPTLVDVSIGDKALGLTHSISTYTGNMVNVGTADEHMSGPDGPKDKFAGVLRLVLHHKPIGQENNPSAWVYVMRAFDTEGSFDFSVNSDGTFTSYNGDPRQILEKVNDSAGYGIVWTKPDGSTSRFASYANYAPTSTGQNADIPLNLTQMQAANGFTVNILGNVANVFTNTGYQLKYVYSAQDPSLPYDDPTNTSIPPIGWGSESPKYVVAINNTVDYCDPSYLTQYPDVNSACPGLTVNNWPRATYLWPSGMPRAMFLQENSLVVLDSEGGRTEYKHRPYAKPAQAGDPNFRAVRLVGIKSSRATVSEVTYDYSTTDWIANGTWKVWWTPGAIATLSLSTIGSTAWGYTLNQPYQPLNGVSTDRYNQGGRTSLLVANYQWGLWMVNDLDYSAGWDQTYKNQLQYLTDNVTGVKMAYGYDDRYNITSVTKNGVTVQTAGYPATCSNRKTCNQATWVKDGNGNQTDFEYDPNSGQISRVRKPAVMSGGISVRPEIRYTYTPLYAYYKTSATGYAQASTPVYLLTRERTCLTSATIADGSGCTGGAADEIITDYDYGPANAPNNLLLRGVTVSAYSEGALQTRRTCYQYDNFGNRIGEIKPKAGLASCY</sequence>
<proteinExistence type="predicted"/>
<dbReference type="EMBL" id="JBIGIC010000010">
    <property type="protein sequence ID" value="MFG6488773.1"/>
    <property type="molecule type" value="Genomic_DNA"/>
</dbReference>
<evidence type="ECO:0008006" key="3">
    <source>
        <dbReference type="Google" id="ProtNLM"/>
    </source>
</evidence>
<keyword evidence="2" id="KW-1185">Reference proteome</keyword>
<evidence type="ECO:0000313" key="1">
    <source>
        <dbReference type="EMBL" id="MFG6488773.1"/>
    </source>
</evidence>